<dbReference type="Proteomes" id="UP001596500">
    <property type="component" value="Unassembled WGS sequence"/>
</dbReference>
<evidence type="ECO:0000313" key="2">
    <source>
        <dbReference type="Proteomes" id="UP001596500"/>
    </source>
</evidence>
<name>A0ABW2RQF3_9BACL</name>
<dbReference type="RefSeq" id="WP_379867363.1">
    <property type="nucleotide sequence ID" value="NZ_JBHTBW010000072.1"/>
</dbReference>
<dbReference type="EMBL" id="JBHTBW010000072">
    <property type="protein sequence ID" value="MFC7443046.1"/>
    <property type="molecule type" value="Genomic_DNA"/>
</dbReference>
<proteinExistence type="predicted"/>
<sequence>MIRFWHDIFGKKVVVIHVETQERKEIKINSELMNTFLEAHDVSLDELNVIHYDLDRMMLFQDNKKREPKETP</sequence>
<gene>
    <name evidence="1" type="ORF">ACFQNG_18415</name>
</gene>
<evidence type="ECO:0000313" key="1">
    <source>
        <dbReference type="EMBL" id="MFC7443046.1"/>
    </source>
</evidence>
<keyword evidence="2" id="KW-1185">Reference proteome</keyword>
<protein>
    <submittedName>
        <fullName evidence="1">Uncharacterized protein</fullName>
    </submittedName>
</protein>
<comment type="caution">
    <text evidence="1">The sequence shown here is derived from an EMBL/GenBank/DDBJ whole genome shotgun (WGS) entry which is preliminary data.</text>
</comment>
<organism evidence="1 2">
    <name type="scientific">Laceyella putida</name>
    <dbReference type="NCBI Taxonomy" id="110101"/>
    <lineage>
        <taxon>Bacteria</taxon>
        <taxon>Bacillati</taxon>
        <taxon>Bacillota</taxon>
        <taxon>Bacilli</taxon>
        <taxon>Bacillales</taxon>
        <taxon>Thermoactinomycetaceae</taxon>
        <taxon>Laceyella</taxon>
    </lineage>
</organism>
<accession>A0ABW2RQF3</accession>
<reference evidence="2" key="1">
    <citation type="journal article" date="2019" name="Int. J. Syst. Evol. Microbiol.">
        <title>The Global Catalogue of Microorganisms (GCM) 10K type strain sequencing project: providing services to taxonomists for standard genome sequencing and annotation.</title>
        <authorList>
            <consortium name="The Broad Institute Genomics Platform"/>
            <consortium name="The Broad Institute Genome Sequencing Center for Infectious Disease"/>
            <person name="Wu L."/>
            <person name="Ma J."/>
        </authorList>
    </citation>
    <scope>NUCLEOTIDE SEQUENCE [LARGE SCALE GENOMIC DNA]</scope>
    <source>
        <strain evidence="2">CGMCC 1.12942</strain>
    </source>
</reference>